<dbReference type="PANTHER" id="PTHR34488">
    <property type="entry name" value="SI:CH211-245H14.1-RELATED"/>
    <property type="match status" value="1"/>
</dbReference>
<evidence type="ECO:0000313" key="2">
    <source>
        <dbReference type="Proteomes" id="UP000694580"/>
    </source>
</evidence>
<keyword evidence="2" id="KW-1185">Reference proteome</keyword>
<dbReference type="Proteomes" id="UP000694580">
    <property type="component" value="Chromosome 14"/>
</dbReference>
<reference evidence="1" key="2">
    <citation type="submission" date="2025-08" db="UniProtKB">
        <authorList>
            <consortium name="Ensembl"/>
        </authorList>
    </citation>
    <scope>IDENTIFICATION</scope>
</reference>
<evidence type="ECO:0000313" key="1">
    <source>
        <dbReference type="Ensembl" id="ENSDCDP00010032221.1"/>
    </source>
</evidence>
<dbReference type="AlphaFoldDB" id="A0AAY4CHZ5"/>
<proteinExistence type="predicted"/>
<name>A0AAY4CHZ5_9TELE</name>
<organism evidence="1 2">
    <name type="scientific">Denticeps clupeoides</name>
    <name type="common">denticle herring</name>
    <dbReference type="NCBI Taxonomy" id="299321"/>
    <lineage>
        <taxon>Eukaryota</taxon>
        <taxon>Metazoa</taxon>
        <taxon>Chordata</taxon>
        <taxon>Craniata</taxon>
        <taxon>Vertebrata</taxon>
        <taxon>Euteleostomi</taxon>
        <taxon>Actinopterygii</taxon>
        <taxon>Neopterygii</taxon>
        <taxon>Teleostei</taxon>
        <taxon>Clupei</taxon>
        <taxon>Clupeiformes</taxon>
        <taxon>Denticipitoidei</taxon>
        <taxon>Denticipitidae</taxon>
        <taxon>Denticeps</taxon>
    </lineage>
</organism>
<dbReference type="GeneTree" id="ENSGT00940000164220"/>
<reference evidence="1" key="3">
    <citation type="submission" date="2025-09" db="UniProtKB">
        <authorList>
            <consortium name="Ensembl"/>
        </authorList>
    </citation>
    <scope>IDENTIFICATION</scope>
</reference>
<dbReference type="Ensembl" id="ENSDCDT00010039980.1">
    <property type="protein sequence ID" value="ENSDCDP00010032221.1"/>
    <property type="gene ID" value="ENSDCDG00010020640.1"/>
</dbReference>
<sequence length="138" mass="15930">SRPAVDQEKTTQTRRGVRHDHSVILAFCPIVSRYGTNIEEALSAPHFIFFPFLTDEKPVVLVVMHHTSDPEYVVPSSSVYVKDRNIFTVDCLFFDDKGMLNCQRNYEAYDKVVQKLKEHCTLPMDNIPFLLNFHVLPC</sequence>
<dbReference type="PANTHER" id="PTHR34488:SF1">
    <property type="entry name" value="SI:CH211-245H14.1-RELATED"/>
    <property type="match status" value="1"/>
</dbReference>
<protein>
    <submittedName>
        <fullName evidence="1">Uncharacterized protein</fullName>
    </submittedName>
</protein>
<accession>A0AAY4CHZ5</accession>
<reference evidence="1 2" key="1">
    <citation type="submission" date="2020-06" db="EMBL/GenBank/DDBJ databases">
        <authorList>
            <consortium name="Wellcome Sanger Institute Data Sharing"/>
        </authorList>
    </citation>
    <scope>NUCLEOTIDE SEQUENCE [LARGE SCALE GENOMIC DNA]</scope>
</reference>
<gene>
    <name evidence="1" type="primary">EIF2B1</name>
</gene>